<sequence>MAPVNMSFHERRGGRHGRGWGRGSGSNRGGSGRGRRPSHIPEGLRGKEIGLYFARRGRARKVWAAAHQKVAVSIDHQSQQELQHLIRCISMEEGPSHERLESINTVAVDYLSNASSSFAPEDDVAKLKVERNTALDERLCQNMQAKVQSREYQSMLDFRKKLPAYTMREEIIEVIEKNRVVVISGETGSGKTTQVPQFILDSYIEKGLGSLCKIICTQPRRISAISVAERVAAERAERCGESAGYHIRLECRAPRDRGSILFCTTGILLQQLQSDPYILAASHVILDEVHERDLQTDFLSIILKDLLSVRSDLRVILMSATINADMFSEYFGNCPRLEIPGIAFPVDVIYLEDILEHTGYRGNSLYDGTSGVRRKDRRKVEDSIEDAMPFIRSLEGKYSNKTLGTLSEWNEMRIDLDLVHALISEICVKKPEGAILVFLPGWEQINNLNKLLTADRNLRGSLIIPLHSMMPTVNQRQVFDRPPAGVRKIVLATNIAETSITINDVVYVIDCGKIKMSNFDVDKNLATLDAEWVSRANAQQRKGRAGRVQPGVCYRLYTSWRESQLDAYQLPEMLRTRLETLILKIKILKLGSAEAFLQKAINPPSSEALHLSLQFLITLKALNEDETLTPLGYHLAKLPLDPQTGKMIIMASIFSCLDPILTVAASLSFKDAFMVPLGKEKLVDKVKKQFAGDSKSDHIMLVNVFSQWEEALQHRNGNEFCYANFLSWNTLKMLSNMRQQFAEYLQELNFIDSKNIKARELNQNSDNLKVLQAVICAGLYPNVAKGVFARNKRLVRCSTKTDEKTSLHPKSVNVGANGFDTQWFVYYTKIRSTRTYLHDITPVYPIPLLLFGGFFRHSGDTITLDDWITIQCDDNLAELVQDLRQEFDRILEKKITAPGLAAGTMSSNQRRLLAAIIRVLSRETTYVPEMPDASFDDDDTDVPGIDET</sequence>
<dbReference type="Gene3D" id="1.20.120.1080">
    <property type="match status" value="1"/>
</dbReference>
<dbReference type="InterPro" id="IPR001650">
    <property type="entry name" value="Helicase_C-like"/>
</dbReference>
<dbReference type="InterPro" id="IPR011709">
    <property type="entry name" value="DEAD-box_helicase_OB_fold"/>
</dbReference>
<dbReference type="InterPro" id="IPR002464">
    <property type="entry name" value="DNA/RNA_helicase_DEAH_CS"/>
</dbReference>
<dbReference type="Gene3D" id="3.40.50.300">
    <property type="entry name" value="P-loop containing nucleotide triphosphate hydrolases"/>
    <property type="match status" value="2"/>
</dbReference>
<evidence type="ECO:0000256" key="2">
    <source>
        <dbReference type="ARBA" id="ARBA00012552"/>
    </source>
</evidence>
<dbReference type="GO" id="GO:0003724">
    <property type="term" value="F:RNA helicase activity"/>
    <property type="evidence" value="ECO:0007669"/>
    <property type="project" value="UniProtKB-EC"/>
</dbReference>
<dbReference type="SMART" id="SM00847">
    <property type="entry name" value="HA2"/>
    <property type="match status" value="1"/>
</dbReference>
<dbReference type="GO" id="GO:0005634">
    <property type="term" value="C:nucleus"/>
    <property type="evidence" value="ECO:0007669"/>
    <property type="project" value="TreeGrafter"/>
</dbReference>
<evidence type="ECO:0000256" key="8">
    <source>
        <dbReference type="SAM" id="MobiDB-lite"/>
    </source>
</evidence>
<keyword evidence="3" id="KW-0547">Nucleotide-binding</keyword>
<dbReference type="PROSITE" id="PS00690">
    <property type="entry name" value="DEAH_ATP_HELICASE"/>
    <property type="match status" value="1"/>
</dbReference>
<keyword evidence="5 11" id="KW-0347">Helicase</keyword>
<feature type="domain" description="Helicase C-terminal" evidence="10">
    <location>
        <begin position="422"/>
        <end position="589"/>
    </location>
</feature>
<dbReference type="InterPro" id="IPR014001">
    <property type="entry name" value="Helicase_ATP-bd"/>
</dbReference>
<dbReference type="InterPro" id="IPR059023">
    <property type="entry name" value="RNA_hel_CTD"/>
</dbReference>
<feature type="compositionally biased region" description="Gly residues" evidence="8">
    <location>
        <begin position="20"/>
        <end position="32"/>
    </location>
</feature>
<dbReference type="PROSITE" id="PS51194">
    <property type="entry name" value="HELICASE_CTER"/>
    <property type="match status" value="1"/>
</dbReference>
<dbReference type="SMART" id="SM00490">
    <property type="entry name" value="HELICc"/>
    <property type="match status" value="1"/>
</dbReference>
<dbReference type="InterPro" id="IPR011545">
    <property type="entry name" value="DEAD/DEAH_box_helicase_dom"/>
</dbReference>
<dbReference type="SUPFAM" id="SSF52540">
    <property type="entry name" value="P-loop containing nucleoside triphosphate hydrolases"/>
    <property type="match status" value="1"/>
</dbReference>
<reference evidence="11" key="1">
    <citation type="journal article" date="2016" name="Ticks Tick Borne Dis.">
        <title>De novo assembly and annotation of the salivary gland transcriptome of Rhipicephalus appendiculatus male and female ticks during blood feeding.</title>
        <authorList>
            <person name="de Castro M.H."/>
            <person name="de Klerk D."/>
            <person name="Pienaar R."/>
            <person name="Latif A.A."/>
            <person name="Rees D.J."/>
            <person name="Mans B.J."/>
        </authorList>
    </citation>
    <scope>NUCLEOTIDE SEQUENCE</scope>
    <source>
        <tissue evidence="11">Salivary glands</tissue>
    </source>
</reference>
<dbReference type="PROSITE" id="PS51192">
    <property type="entry name" value="HELICASE_ATP_BIND_1"/>
    <property type="match status" value="1"/>
</dbReference>
<comment type="similarity">
    <text evidence="1">Belongs to the DEAD box helicase family. DEAH subfamily.</text>
</comment>
<evidence type="ECO:0000256" key="6">
    <source>
        <dbReference type="ARBA" id="ARBA00022840"/>
    </source>
</evidence>
<name>A0A131YN63_RHIAP</name>
<feature type="compositionally biased region" description="Acidic residues" evidence="8">
    <location>
        <begin position="934"/>
        <end position="948"/>
    </location>
</feature>
<accession>A0A131YN63</accession>
<dbReference type="PANTHER" id="PTHR18934">
    <property type="entry name" value="ATP-DEPENDENT RNA HELICASE"/>
    <property type="match status" value="1"/>
</dbReference>
<evidence type="ECO:0000256" key="1">
    <source>
        <dbReference type="ARBA" id="ARBA00008792"/>
    </source>
</evidence>
<organism evidence="11">
    <name type="scientific">Rhipicephalus appendiculatus</name>
    <name type="common">Brown ear tick</name>
    <dbReference type="NCBI Taxonomy" id="34631"/>
    <lineage>
        <taxon>Eukaryota</taxon>
        <taxon>Metazoa</taxon>
        <taxon>Ecdysozoa</taxon>
        <taxon>Arthropoda</taxon>
        <taxon>Chelicerata</taxon>
        <taxon>Arachnida</taxon>
        <taxon>Acari</taxon>
        <taxon>Parasitiformes</taxon>
        <taxon>Ixodida</taxon>
        <taxon>Ixodoidea</taxon>
        <taxon>Ixodidae</taxon>
        <taxon>Rhipicephalinae</taxon>
        <taxon>Rhipicephalus</taxon>
        <taxon>Rhipicephalus</taxon>
    </lineage>
</organism>
<feature type="region of interest" description="Disordered" evidence="8">
    <location>
        <begin position="1"/>
        <end position="42"/>
    </location>
</feature>
<evidence type="ECO:0000256" key="3">
    <source>
        <dbReference type="ARBA" id="ARBA00022741"/>
    </source>
</evidence>
<keyword evidence="4" id="KW-0378">Hydrolase</keyword>
<dbReference type="Pfam" id="PF07717">
    <property type="entry name" value="OB_NTP_bind"/>
    <property type="match status" value="1"/>
</dbReference>
<dbReference type="SMART" id="SM00487">
    <property type="entry name" value="DEXDc"/>
    <property type="match status" value="1"/>
</dbReference>
<dbReference type="EC" id="3.6.4.13" evidence="2"/>
<dbReference type="FunFam" id="3.40.50.300:FF:000284">
    <property type="entry name" value="probable ATP-dependent RNA helicase YTHDC2"/>
    <property type="match status" value="1"/>
</dbReference>
<dbReference type="Pfam" id="PF26026">
    <property type="entry name" value="RNA_hel_CTD"/>
    <property type="match status" value="1"/>
</dbReference>
<protein>
    <recommendedName>
        <fullName evidence="2">RNA helicase</fullName>
        <ecNumber evidence="2">3.6.4.13</ecNumber>
    </recommendedName>
</protein>
<dbReference type="GO" id="GO:0016787">
    <property type="term" value="F:hydrolase activity"/>
    <property type="evidence" value="ECO:0007669"/>
    <property type="project" value="UniProtKB-KW"/>
</dbReference>
<dbReference type="Pfam" id="PF04408">
    <property type="entry name" value="WHD_HA2"/>
    <property type="match status" value="1"/>
</dbReference>
<dbReference type="InterPro" id="IPR048333">
    <property type="entry name" value="HA2_WH"/>
</dbReference>
<dbReference type="PANTHER" id="PTHR18934:SF237">
    <property type="entry name" value="ATP-DEPENDENT DNA_RNA HELICASE DHX36"/>
    <property type="match status" value="1"/>
</dbReference>
<feature type="region of interest" description="Disordered" evidence="8">
    <location>
        <begin position="929"/>
        <end position="948"/>
    </location>
</feature>
<dbReference type="GO" id="GO:0005524">
    <property type="term" value="F:ATP binding"/>
    <property type="evidence" value="ECO:0007669"/>
    <property type="project" value="UniProtKB-KW"/>
</dbReference>
<evidence type="ECO:0000256" key="5">
    <source>
        <dbReference type="ARBA" id="ARBA00022806"/>
    </source>
</evidence>
<evidence type="ECO:0000313" key="11">
    <source>
        <dbReference type="EMBL" id="JAP79982.1"/>
    </source>
</evidence>
<dbReference type="Pfam" id="PF21010">
    <property type="entry name" value="HA2_C"/>
    <property type="match status" value="1"/>
</dbReference>
<dbReference type="Pfam" id="PF00271">
    <property type="entry name" value="Helicase_C"/>
    <property type="match status" value="1"/>
</dbReference>
<dbReference type="FunFam" id="1.20.120.1080:FF:000002">
    <property type="entry name" value="Putative ATP-dependent RNA helicase DHX36"/>
    <property type="match status" value="1"/>
</dbReference>
<evidence type="ECO:0000259" key="9">
    <source>
        <dbReference type="PROSITE" id="PS51192"/>
    </source>
</evidence>
<evidence type="ECO:0000256" key="7">
    <source>
        <dbReference type="ARBA" id="ARBA00022884"/>
    </source>
</evidence>
<dbReference type="CDD" id="cd18791">
    <property type="entry name" value="SF2_C_RHA"/>
    <property type="match status" value="1"/>
</dbReference>
<dbReference type="InterPro" id="IPR027417">
    <property type="entry name" value="P-loop_NTPase"/>
</dbReference>
<feature type="domain" description="Helicase ATP-binding" evidence="9">
    <location>
        <begin position="172"/>
        <end position="340"/>
    </location>
</feature>
<dbReference type="AlphaFoldDB" id="A0A131YN63"/>
<evidence type="ECO:0000256" key="4">
    <source>
        <dbReference type="ARBA" id="ARBA00022801"/>
    </source>
</evidence>
<evidence type="ECO:0000259" key="10">
    <source>
        <dbReference type="PROSITE" id="PS51194"/>
    </source>
</evidence>
<dbReference type="InterPro" id="IPR007502">
    <property type="entry name" value="Helicase-assoc_dom"/>
</dbReference>
<dbReference type="GO" id="GO:0051880">
    <property type="term" value="F:G-quadruplex DNA binding"/>
    <property type="evidence" value="ECO:0007669"/>
    <property type="project" value="TreeGrafter"/>
</dbReference>
<dbReference type="GO" id="GO:0003678">
    <property type="term" value="F:DNA helicase activity"/>
    <property type="evidence" value="ECO:0007669"/>
    <property type="project" value="TreeGrafter"/>
</dbReference>
<dbReference type="Pfam" id="PF00270">
    <property type="entry name" value="DEAD"/>
    <property type="match status" value="1"/>
</dbReference>
<dbReference type="EMBL" id="GEDV01008575">
    <property type="protein sequence ID" value="JAP79982.1"/>
    <property type="molecule type" value="Transcribed_RNA"/>
</dbReference>
<dbReference type="GO" id="GO:0005737">
    <property type="term" value="C:cytoplasm"/>
    <property type="evidence" value="ECO:0007669"/>
    <property type="project" value="TreeGrafter"/>
</dbReference>
<keyword evidence="7" id="KW-0694">RNA-binding</keyword>
<keyword evidence="6" id="KW-0067">ATP-binding</keyword>
<proteinExistence type="inferred from homology"/>
<dbReference type="GO" id="GO:0002151">
    <property type="term" value="F:G-quadruplex RNA binding"/>
    <property type="evidence" value="ECO:0007669"/>
    <property type="project" value="TreeGrafter"/>
</dbReference>